<dbReference type="CDD" id="cd10028">
    <property type="entry name" value="UDG-F2_TDG_MUG"/>
    <property type="match status" value="1"/>
</dbReference>
<comment type="caution">
    <text evidence="6">The sequence shown here is derived from an EMBL/GenBank/DDBJ whole genome shotgun (WGS) entry which is preliminary data.</text>
</comment>
<evidence type="ECO:0000256" key="3">
    <source>
        <dbReference type="ARBA" id="ARBA00023204"/>
    </source>
</evidence>
<keyword evidence="2" id="KW-0378">Hydrolase</keyword>
<dbReference type="InterPro" id="IPR036895">
    <property type="entry name" value="Uracil-DNA_glycosylase-like_sf"/>
</dbReference>
<dbReference type="PANTHER" id="PTHR12159:SF9">
    <property type="entry name" value="G_T MISMATCH-SPECIFIC THYMINE DNA GLYCOSYLASE"/>
    <property type="match status" value="1"/>
</dbReference>
<dbReference type="GO" id="GO:0006285">
    <property type="term" value="P:base-excision repair, AP site formation"/>
    <property type="evidence" value="ECO:0007669"/>
    <property type="project" value="InterPro"/>
</dbReference>
<keyword evidence="1" id="KW-0227">DNA damage</keyword>
<name>A0A9P6TF99_9BASI</name>
<dbReference type="AlphaFoldDB" id="A0A9P6TF99"/>
<dbReference type="PANTHER" id="PTHR12159">
    <property type="entry name" value="G/T AND G/U MISMATCH-SPECIFIC DNA GLYCOSYLASE"/>
    <property type="match status" value="1"/>
</dbReference>
<dbReference type="InterPro" id="IPR015637">
    <property type="entry name" value="MUG/TDG"/>
</dbReference>
<accession>A0A9P6TF99</accession>
<dbReference type="OrthoDB" id="565731at2759"/>
<evidence type="ECO:0000256" key="1">
    <source>
        <dbReference type="ARBA" id="ARBA00022763"/>
    </source>
</evidence>
<sequence>MTKSHSLPIYRHSKYFDTSQTSGSQFETKSKLDSVSHKSKSKTSSNTDTEPHLTRNKRRPYAPPELYSDLNSLPDLLTKNLDIIFCGINPGCRSASVSHYYAHPTNRFWKCLYQSGLTSTLLSPQDDTRLPTEYGLGLTDLISRPTSEANELSRHERLAAVPNLLRKMFLFRPRFLCFVGLQQFHDFCSFLRKNQYSLPKSKSLTLPPGIQEVVLKYPSNSSQLKTNTPSLSLSENLEEEHKLDKDSNQGETSQYTFIFVTPSTSALVRNYQATDCFKFFLDLCKIKDHLISSQATPVPKPLYVDVAVLLKQVDDAASSSSL</sequence>
<dbReference type="EMBL" id="MU167221">
    <property type="protein sequence ID" value="KAG0150187.1"/>
    <property type="molecule type" value="Genomic_DNA"/>
</dbReference>
<feature type="compositionally biased region" description="Polar residues" evidence="4">
    <location>
        <begin position="18"/>
        <end position="27"/>
    </location>
</feature>
<dbReference type="Gene3D" id="3.40.470.10">
    <property type="entry name" value="Uracil-DNA glycosylase-like domain"/>
    <property type="match status" value="1"/>
</dbReference>
<protein>
    <recommendedName>
        <fullName evidence="5">Uracil-DNA glycosylase-like domain-containing protein</fullName>
    </recommendedName>
</protein>
<evidence type="ECO:0000256" key="2">
    <source>
        <dbReference type="ARBA" id="ARBA00022801"/>
    </source>
</evidence>
<feature type="domain" description="Uracil-DNA glycosylase-like" evidence="5">
    <location>
        <begin position="75"/>
        <end position="278"/>
    </location>
</feature>
<evidence type="ECO:0000313" key="6">
    <source>
        <dbReference type="EMBL" id="KAG0150187.1"/>
    </source>
</evidence>
<feature type="region of interest" description="Disordered" evidence="4">
    <location>
        <begin position="18"/>
        <end position="65"/>
    </location>
</feature>
<evidence type="ECO:0000259" key="5">
    <source>
        <dbReference type="Pfam" id="PF03167"/>
    </source>
</evidence>
<organism evidence="6 7">
    <name type="scientific">Cronartium quercuum f. sp. fusiforme G11</name>
    <dbReference type="NCBI Taxonomy" id="708437"/>
    <lineage>
        <taxon>Eukaryota</taxon>
        <taxon>Fungi</taxon>
        <taxon>Dikarya</taxon>
        <taxon>Basidiomycota</taxon>
        <taxon>Pucciniomycotina</taxon>
        <taxon>Pucciniomycetes</taxon>
        <taxon>Pucciniales</taxon>
        <taxon>Coleosporiaceae</taxon>
        <taxon>Cronartium</taxon>
    </lineage>
</organism>
<keyword evidence="3" id="KW-0234">DNA repair</keyword>
<gene>
    <name evidence="6" type="ORF">CROQUDRAFT_58392</name>
</gene>
<dbReference type="GO" id="GO:0008263">
    <property type="term" value="F:pyrimidine-specific mismatch base pair DNA N-glycosylase activity"/>
    <property type="evidence" value="ECO:0007669"/>
    <property type="project" value="TreeGrafter"/>
</dbReference>
<dbReference type="Proteomes" id="UP000886653">
    <property type="component" value="Unassembled WGS sequence"/>
</dbReference>
<proteinExistence type="predicted"/>
<keyword evidence="7" id="KW-1185">Reference proteome</keyword>
<dbReference type="Pfam" id="PF03167">
    <property type="entry name" value="UDG"/>
    <property type="match status" value="1"/>
</dbReference>
<evidence type="ECO:0000313" key="7">
    <source>
        <dbReference type="Proteomes" id="UP000886653"/>
    </source>
</evidence>
<dbReference type="GO" id="GO:0004844">
    <property type="term" value="F:uracil DNA N-glycosylase activity"/>
    <property type="evidence" value="ECO:0007669"/>
    <property type="project" value="TreeGrafter"/>
</dbReference>
<evidence type="ECO:0000256" key="4">
    <source>
        <dbReference type="SAM" id="MobiDB-lite"/>
    </source>
</evidence>
<dbReference type="InterPro" id="IPR005122">
    <property type="entry name" value="Uracil-DNA_glycosylase-like"/>
</dbReference>
<reference evidence="6" key="1">
    <citation type="submission" date="2013-11" db="EMBL/GenBank/DDBJ databases">
        <title>Genome sequence of the fusiform rust pathogen reveals effectors for host alternation and coevolution with pine.</title>
        <authorList>
            <consortium name="DOE Joint Genome Institute"/>
            <person name="Smith K."/>
            <person name="Pendleton A."/>
            <person name="Kubisiak T."/>
            <person name="Anderson C."/>
            <person name="Salamov A."/>
            <person name="Aerts A."/>
            <person name="Riley R."/>
            <person name="Clum A."/>
            <person name="Lindquist E."/>
            <person name="Ence D."/>
            <person name="Campbell M."/>
            <person name="Kronenberg Z."/>
            <person name="Feau N."/>
            <person name="Dhillon B."/>
            <person name="Hamelin R."/>
            <person name="Burleigh J."/>
            <person name="Smith J."/>
            <person name="Yandell M."/>
            <person name="Nelson C."/>
            <person name="Grigoriev I."/>
            <person name="Davis J."/>
        </authorList>
    </citation>
    <scope>NUCLEOTIDE SEQUENCE</scope>
    <source>
        <strain evidence="6">G11</strain>
    </source>
</reference>
<dbReference type="SUPFAM" id="SSF52141">
    <property type="entry name" value="Uracil-DNA glycosylase-like"/>
    <property type="match status" value="1"/>
</dbReference>